<sequence>MSTVPADLPDVVAPENLLLRRIPLKYLTHFPDNVREDYGITAAFCKSLLAKQQVVLTAIPIPDDYERQEGEQDFLFWVTKGNRRLEAARKLQLDSMLCLIDLTTAGDKAGLFIDQLVENDGDFRLPLSAFEQAQALFQAHQAGASRTELRQRTGRTKQQITAGIEAGKLSEQTRRAARAMDYAWTLDDIALLAEFDGNETALAKIQQRVDWGQPVAYAVETVRDELAAQAAHDKIVAELEQTGVRVTDSRPPEALLLDSLAGLVEGFDPDPATHASCPGHGAFFFSYDKTRPQYYCTTPGEHSYAPPTLTPLSRPAEPQSDATPRRIVIEGRNAWPRAGALRQQWLAEFFQRKTAPKPVLPFVTRMLLNMPGPVRNQLTTAQTSPLYAEFSGPTELDKALEGASMGQQAMLLLRLIAVAFEHQMTKAGPDCKNTWRPDRYSPCSTEDAALWLRFLVNTLGPELGPRTLQPYQPAPIERALINGTPYRGDMPAELDEGEGDQATDEAGPEHVQDEAA</sequence>
<comment type="caution">
    <text evidence="2">The sequence shown here is derived from an EMBL/GenBank/DDBJ whole genome shotgun (WGS) entry which is preliminary data.</text>
</comment>
<reference evidence="2 3" key="1">
    <citation type="submission" date="2024-09" db="EMBL/GenBank/DDBJ databases">
        <authorList>
            <person name="Sun Q."/>
            <person name="Mori K."/>
        </authorList>
    </citation>
    <scope>NUCLEOTIDE SEQUENCE [LARGE SCALE GENOMIC DNA]</scope>
    <source>
        <strain evidence="2 3">JCM 3324</strain>
    </source>
</reference>
<evidence type="ECO:0000313" key="2">
    <source>
        <dbReference type="EMBL" id="MFB9472206.1"/>
    </source>
</evidence>
<proteinExistence type="predicted"/>
<evidence type="ECO:0000256" key="1">
    <source>
        <dbReference type="SAM" id="MobiDB-lite"/>
    </source>
</evidence>
<dbReference type="RefSeq" id="WP_345408472.1">
    <property type="nucleotide sequence ID" value="NZ_BAAAXS010000001.1"/>
</dbReference>
<evidence type="ECO:0000313" key="3">
    <source>
        <dbReference type="Proteomes" id="UP001589568"/>
    </source>
</evidence>
<gene>
    <name evidence="2" type="ORF">ACFFR3_22065</name>
</gene>
<dbReference type="EMBL" id="JBHMCF010000021">
    <property type="protein sequence ID" value="MFB9472206.1"/>
    <property type="molecule type" value="Genomic_DNA"/>
</dbReference>
<organism evidence="2 3">
    <name type="scientific">Nonomuraea salmonea</name>
    <dbReference type="NCBI Taxonomy" id="46181"/>
    <lineage>
        <taxon>Bacteria</taxon>
        <taxon>Bacillati</taxon>
        <taxon>Actinomycetota</taxon>
        <taxon>Actinomycetes</taxon>
        <taxon>Streptosporangiales</taxon>
        <taxon>Streptosporangiaceae</taxon>
        <taxon>Nonomuraea</taxon>
    </lineage>
</organism>
<feature type="region of interest" description="Disordered" evidence="1">
    <location>
        <begin position="482"/>
        <end position="516"/>
    </location>
</feature>
<feature type="compositionally biased region" description="Basic and acidic residues" evidence="1">
    <location>
        <begin position="507"/>
        <end position="516"/>
    </location>
</feature>
<name>A0ABV5NPU3_9ACTN</name>
<accession>A0ABV5NPU3</accession>
<feature type="compositionally biased region" description="Acidic residues" evidence="1">
    <location>
        <begin position="492"/>
        <end position="503"/>
    </location>
</feature>
<keyword evidence="3" id="KW-1185">Reference proteome</keyword>
<dbReference type="Proteomes" id="UP001589568">
    <property type="component" value="Unassembled WGS sequence"/>
</dbReference>
<protein>
    <submittedName>
        <fullName evidence="2">ParB/RepB/Spo0J family partition protein</fullName>
    </submittedName>
</protein>